<dbReference type="Proteomes" id="UP000326837">
    <property type="component" value="Chromosome"/>
</dbReference>
<keyword evidence="1" id="KW-0802">TPR repeat</keyword>
<dbReference type="KEGG" id="lpav:PLANPX_6057"/>
<keyword evidence="3" id="KW-1185">Reference proteome</keyword>
<evidence type="ECO:0000256" key="1">
    <source>
        <dbReference type="PROSITE-ProRule" id="PRU00339"/>
    </source>
</evidence>
<feature type="repeat" description="TPR" evidence="1">
    <location>
        <begin position="86"/>
        <end position="119"/>
    </location>
</feature>
<dbReference type="EMBL" id="AP021861">
    <property type="protein sequence ID" value="BBO36445.1"/>
    <property type="molecule type" value="Genomic_DNA"/>
</dbReference>
<evidence type="ECO:0008006" key="4">
    <source>
        <dbReference type="Google" id="ProtNLM"/>
    </source>
</evidence>
<dbReference type="Gene3D" id="1.25.40.10">
    <property type="entry name" value="Tetratricopeptide repeat domain"/>
    <property type="match status" value="1"/>
</dbReference>
<evidence type="ECO:0000313" key="3">
    <source>
        <dbReference type="Proteomes" id="UP000326837"/>
    </source>
</evidence>
<dbReference type="PROSITE" id="PS50005">
    <property type="entry name" value="TPR"/>
    <property type="match status" value="1"/>
</dbReference>
<organism evidence="2 3">
    <name type="scientific">Lacipirellula parvula</name>
    <dbReference type="NCBI Taxonomy" id="2650471"/>
    <lineage>
        <taxon>Bacteria</taxon>
        <taxon>Pseudomonadati</taxon>
        <taxon>Planctomycetota</taxon>
        <taxon>Planctomycetia</taxon>
        <taxon>Pirellulales</taxon>
        <taxon>Lacipirellulaceae</taxon>
        <taxon>Lacipirellula</taxon>
    </lineage>
</organism>
<dbReference type="PANTHER" id="PTHR44998">
    <property type="match status" value="1"/>
</dbReference>
<dbReference type="Pfam" id="PF14559">
    <property type="entry name" value="TPR_19"/>
    <property type="match status" value="1"/>
</dbReference>
<dbReference type="SMART" id="SM00028">
    <property type="entry name" value="TPR"/>
    <property type="match status" value="3"/>
</dbReference>
<accession>A0A5K7XJ92</accession>
<dbReference type="GO" id="GO:0016757">
    <property type="term" value="F:glycosyltransferase activity"/>
    <property type="evidence" value="ECO:0007669"/>
    <property type="project" value="TreeGrafter"/>
</dbReference>
<evidence type="ECO:0000313" key="2">
    <source>
        <dbReference type="EMBL" id="BBO36445.1"/>
    </source>
</evidence>
<reference evidence="3" key="1">
    <citation type="submission" date="2019-10" db="EMBL/GenBank/DDBJ databases">
        <title>Lacipirellula parvula gen. nov., sp. nov., representing a lineage of planctomycetes widespread in freshwater anoxic habitats, and description of the family Lacipirellulaceae.</title>
        <authorList>
            <person name="Dedysh S.N."/>
            <person name="Kulichevskaya I.S."/>
            <person name="Beletsky A.V."/>
            <person name="Rakitin A.L."/>
            <person name="Mardanov A.V."/>
            <person name="Ivanova A.A."/>
            <person name="Saltykova V.X."/>
            <person name="Rijpstra W.I.C."/>
            <person name="Sinninghe Damste J.S."/>
            <person name="Ravin N.V."/>
        </authorList>
    </citation>
    <scope>NUCLEOTIDE SEQUENCE [LARGE SCALE GENOMIC DNA]</scope>
    <source>
        <strain evidence="3">PX69</strain>
    </source>
</reference>
<protein>
    <recommendedName>
        <fullName evidence="4">TPR domain protein</fullName>
    </recommendedName>
</protein>
<proteinExistence type="predicted"/>
<dbReference type="InterPro" id="IPR011990">
    <property type="entry name" value="TPR-like_helical_dom_sf"/>
</dbReference>
<dbReference type="NCBIfam" id="NF047558">
    <property type="entry name" value="TPR_END_plus"/>
    <property type="match status" value="1"/>
</dbReference>
<dbReference type="PANTHER" id="PTHR44998:SF1">
    <property type="entry name" value="UDP-N-ACETYLGLUCOSAMINE--PEPTIDE N-ACETYLGLUCOSAMINYLTRANSFERASE 110 KDA SUBUNIT"/>
    <property type="match status" value="1"/>
</dbReference>
<dbReference type="AlphaFoldDB" id="A0A5K7XJ92"/>
<sequence>MLRFSHNAAMTTEAISHLRRACTEAEGYLELGLPEHALASLQRWGQHVHGDARGCYLMGETLRELQRYRDAIFPLRRCLELIPDDIHVAMALGWCLKRTGQLEDAIGALEHAIAVDPSEAVLHYNLACYWSLAHNRRRALQCLAHALEIDGNFRDLVCDEPDFDPIRMDPLFQALTTAVG</sequence>
<dbReference type="SUPFAM" id="SSF48452">
    <property type="entry name" value="TPR-like"/>
    <property type="match status" value="1"/>
</dbReference>
<gene>
    <name evidence="2" type="ORF">PLANPX_6057</name>
</gene>
<name>A0A5K7XJ92_9BACT</name>
<dbReference type="InterPro" id="IPR019734">
    <property type="entry name" value="TPR_rpt"/>
</dbReference>
<dbReference type="GO" id="GO:0006493">
    <property type="term" value="P:protein O-linked glycosylation"/>
    <property type="evidence" value="ECO:0007669"/>
    <property type="project" value="TreeGrafter"/>
</dbReference>